<dbReference type="AlphaFoldDB" id="A0A1B0GF96"/>
<evidence type="ECO:0000313" key="2">
    <source>
        <dbReference type="Proteomes" id="UP000092444"/>
    </source>
</evidence>
<accession>A0A1B0GF96</accession>
<proteinExistence type="predicted"/>
<keyword evidence="2" id="KW-1185">Reference proteome</keyword>
<protein>
    <submittedName>
        <fullName evidence="1">Uncharacterized protein</fullName>
    </submittedName>
</protein>
<dbReference type="EnsemblMetazoa" id="GMOY011967-RA">
    <property type="protein sequence ID" value="GMOY011967-PA"/>
    <property type="gene ID" value="GMOY011967"/>
</dbReference>
<name>A0A1B0GF96_GLOMM</name>
<sequence>MSKRTLSANDADQRSNALNEFHLDTASECSEDSFDLHDNYTEDSDGDIIRRRNRCRRIISNDSESDEDEWSENGKDICLEEYQRTSGI</sequence>
<dbReference type="EMBL" id="CCAG010012777">
    <property type="status" value="NOT_ANNOTATED_CDS"/>
    <property type="molecule type" value="Genomic_DNA"/>
</dbReference>
<organism evidence="1 2">
    <name type="scientific">Glossina morsitans morsitans</name>
    <name type="common">Savannah tsetse fly</name>
    <dbReference type="NCBI Taxonomy" id="37546"/>
    <lineage>
        <taxon>Eukaryota</taxon>
        <taxon>Metazoa</taxon>
        <taxon>Ecdysozoa</taxon>
        <taxon>Arthropoda</taxon>
        <taxon>Hexapoda</taxon>
        <taxon>Insecta</taxon>
        <taxon>Pterygota</taxon>
        <taxon>Neoptera</taxon>
        <taxon>Endopterygota</taxon>
        <taxon>Diptera</taxon>
        <taxon>Brachycera</taxon>
        <taxon>Muscomorpha</taxon>
        <taxon>Hippoboscoidea</taxon>
        <taxon>Glossinidae</taxon>
        <taxon>Glossina</taxon>
    </lineage>
</organism>
<evidence type="ECO:0000313" key="1">
    <source>
        <dbReference type="EnsemblMetazoa" id="GMOY011967-PA"/>
    </source>
</evidence>
<reference evidence="1" key="1">
    <citation type="submission" date="2020-05" db="UniProtKB">
        <authorList>
            <consortium name="EnsemblMetazoa"/>
        </authorList>
    </citation>
    <scope>IDENTIFICATION</scope>
    <source>
        <strain evidence="1">Yale</strain>
    </source>
</reference>
<dbReference type="Proteomes" id="UP000092444">
    <property type="component" value="Unassembled WGS sequence"/>
</dbReference>